<feature type="transmembrane region" description="Helical" evidence="1">
    <location>
        <begin position="140"/>
        <end position="162"/>
    </location>
</feature>
<keyword evidence="1" id="KW-1133">Transmembrane helix</keyword>
<feature type="transmembrane region" description="Helical" evidence="1">
    <location>
        <begin position="77"/>
        <end position="96"/>
    </location>
</feature>
<accession>A0ABT5VAW5</accession>
<keyword evidence="3" id="KW-1185">Reference proteome</keyword>
<keyword evidence="1" id="KW-0812">Transmembrane</keyword>
<dbReference type="Pfam" id="PF04657">
    <property type="entry name" value="DMT_YdcZ"/>
    <property type="match status" value="2"/>
</dbReference>
<evidence type="ECO:0000256" key="1">
    <source>
        <dbReference type="SAM" id="Phobius"/>
    </source>
</evidence>
<dbReference type="EMBL" id="JARBHI010000016">
    <property type="protein sequence ID" value="MDE1656823.1"/>
    <property type="molecule type" value="Genomic_DNA"/>
</dbReference>
<feature type="transmembrane region" description="Helical" evidence="1">
    <location>
        <begin position="295"/>
        <end position="317"/>
    </location>
</feature>
<feature type="transmembrane region" description="Helical" evidence="1">
    <location>
        <begin position="323"/>
        <end position="344"/>
    </location>
</feature>
<feature type="transmembrane region" description="Helical" evidence="1">
    <location>
        <begin position="200"/>
        <end position="219"/>
    </location>
</feature>
<feature type="transmembrane region" description="Helical" evidence="1">
    <location>
        <begin position="270"/>
        <end position="290"/>
    </location>
</feature>
<organism evidence="2 3">
    <name type="scientific">Actinotignum sanguinis</name>
    <dbReference type="NCBI Taxonomy" id="1445614"/>
    <lineage>
        <taxon>Bacteria</taxon>
        <taxon>Bacillati</taxon>
        <taxon>Actinomycetota</taxon>
        <taxon>Actinomycetes</taxon>
        <taxon>Actinomycetales</taxon>
        <taxon>Actinomycetaceae</taxon>
        <taxon>Actinotignum</taxon>
    </lineage>
</organism>
<dbReference type="InterPro" id="IPR006750">
    <property type="entry name" value="YdcZ"/>
</dbReference>
<gene>
    <name evidence="2" type="ORF">PWJ81_07040</name>
</gene>
<proteinExistence type="predicted"/>
<feature type="transmembrane region" description="Helical" evidence="1">
    <location>
        <begin position="117"/>
        <end position="134"/>
    </location>
</feature>
<feature type="transmembrane region" description="Helical" evidence="1">
    <location>
        <begin position="174"/>
        <end position="194"/>
    </location>
</feature>
<feature type="transmembrane region" description="Helical" evidence="1">
    <location>
        <begin position="240"/>
        <end position="264"/>
    </location>
</feature>
<dbReference type="Proteomes" id="UP001219297">
    <property type="component" value="Unassembled WGS sequence"/>
</dbReference>
<sequence length="361" mass="37600">MMSSLKSDSCVVDTGDAVTNSQQTETHAAEKRVRAHGSAAQGTAIVLFTFLTVLAGMLGPMQSSVNGRLGVAVDDGHLAACISFFSGLVVMFIIVLPQRRLRKALISIPGHLRHGTLPWPYFFAGLCGAVIVLSEGVSVGALGVATFQTSLIAGMVISGIICDRFGIGVEFKQALNIPRILGALLAIAATVLVVSPNFTAPHMIALAILPFCGGLLAGWQPAGNSKIGYLADSMLVSITWNFIIGFSALALAFIIRLAMGAATFHLPTQWWMYLGGPLGLLSIALMALLVRKLGLLLLALASTAGQLIGSILIDLILPQEGHVIYAVTVAGAAVALVAAGIAMVPSRKLGAGTEHKTEESH</sequence>
<dbReference type="PANTHER" id="PTHR34821:SF2">
    <property type="entry name" value="INNER MEMBRANE PROTEIN YDCZ"/>
    <property type="match status" value="1"/>
</dbReference>
<dbReference type="GeneID" id="83608697"/>
<feature type="transmembrane region" description="Helical" evidence="1">
    <location>
        <begin position="39"/>
        <end position="57"/>
    </location>
</feature>
<keyword evidence="1" id="KW-0472">Membrane</keyword>
<comment type="caution">
    <text evidence="2">The sequence shown here is derived from an EMBL/GenBank/DDBJ whole genome shotgun (WGS) entry which is preliminary data.</text>
</comment>
<name>A0ABT5VAW5_9ACTO</name>
<evidence type="ECO:0000313" key="2">
    <source>
        <dbReference type="EMBL" id="MDE1656823.1"/>
    </source>
</evidence>
<reference evidence="2 3" key="1">
    <citation type="submission" date="2023-02" db="EMBL/GenBank/DDBJ databases">
        <title>Defining the Infant Male Urobiome and Moving Towards Mechanisms in Urobiome Research.</title>
        <authorList>
            <person name="Reasoner S."/>
            <person name="Flores V."/>
            <person name="Van Horn G."/>
            <person name="Morales G."/>
            <person name="Peard L."/>
            <person name="Abelson B."/>
            <person name="Manuel C."/>
            <person name="Lee J."/>
            <person name="Baker B."/>
            <person name="Williams T."/>
            <person name="Schmitz J."/>
            <person name="Clayton D."/>
            <person name="Hadjifrangiskou M."/>
        </authorList>
    </citation>
    <scope>NUCLEOTIDE SEQUENCE [LARGE SCALE GENOMIC DNA]</scope>
    <source>
        <strain evidence="2 3">AS1053</strain>
    </source>
</reference>
<evidence type="ECO:0000313" key="3">
    <source>
        <dbReference type="Proteomes" id="UP001219297"/>
    </source>
</evidence>
<dbReference type="PANTHER" id="PTHR34821">
    <property type="entry name" value="INNER MEMBRANE PROTEIN YDCZ"/>
    <property type="match status" value="1"/>
</dbReference>
<protein>
    <submittedName>
        <fullName evidence="2">DMT family transporter</fullName>
    </submittedName>
</protein>
<dbReference type="RefSeq" id="WP_274733962.1">
    <property type="nucleotide sequence ID" value="NZ_CAMXYX010000007.1"/>
</dbReference>